<comment type="caution">
    <text evidence="7">The sequence shown here is derived from an EMBL/GenBank/DDBJ whole genome shotgun (WGS) entry which is preliminary data.</text>
</comment>
<dbReference type="PROSITE" id="PS00671">
    <property type="entry name" value="D_2_HYDROXYACID_DH_3"/>
    <property type="match status" value="1"/>
</dbReference>
<sequence length="317" mass="34529">MKIVIADSYAALPGDLDWSGIETLGECIFYDRTHPPELAARAADAEVLLINKTPVTDADMEQMPRLRCIGLMITGLNLIDMEAAHRRGITVTNVPHYSTEAVAQMTIAHLLHIAMPIAPLSQQVKEGLWHDDYARIARNTHQIELYGLTLSIVGLGAIGSRVAAIAQGFGMKVLAYTSKSETELPFYIEKTDSLEELFSRADVLSLHCPLTQETTGIVSAERLAMMKPSAILLNMSRGGLIDEVALASALSKGRLYAAGLDVLSQEPVRPDNPLLALSNCHLTPHMGWNTAAAKRRLTQTVMDNLRAFLSGHPINVV</sequence>
<feature type="domain" description="D-isomer specific 2-hydroxyacid dehydrogenase catalytic" evidence="5">
    <location>
        <begin position="26"/>
        <end position="316"/>
    </location>
</feature>
<keyword evidence="2 4" id="KW-0560">Oxidoreductase</keyword>
<reference evidence="7 8" key="1">
    <citation type="submission" date="2018-04" db="EMBL/GenBank/DDBJ databases">
        <title>Genomic Encyclopedia of Type Strains, Phase IV (KMG-IV): sequencing the most valuable type-strain genomes for metagenomic binning, comparative biology and taxonomic classification.</title>
        <authorList>
            <person name="Goeker M."/>
        </authorList>
    </citation>
    <scope>NUCLEOTIDE SEQUENCE [LARGE SCALE GENOMIC DNA]</scope>
    <source>
        <strain evidence="7 8">DSM 28520</strain>
    </source>
</reference>
<dbReference type="PROSITE" id="PS00670">
    <property type="entry name" value="D_2_HYDROXYACID_DH_2"/>
    <property type="match status" value="1"/>
</dbReference>
<dbReference type="Pfam" id="PF02826">
    <property type="entry name" value="2-Hacid_dh_C"/>
    <property type="match status" value="1"/>
</dbReference>
<evidence type="ECO:0000259" key="5">
    <source>
        <dbReference type="Pfam" id="PF00389"/>
    </source>
</evidence>
<dbReference type="GeneID" id="94551401"/>
<name>A0A2U1F6I7_9PORP</name>
<dbReference type="InterPro" id="IPR006140">
    <property type="entry name" value="D-isomer_DH_NAD-bd"/>
</dbReference>
<proteinExistence type="inferred from homology"/>
<dbReference type="InterPro" id="IPR050418">
    <property type="entry name" value="D-iso_2-hydroxyacid_DH_PdxB"/>
</dbReference>
<dbReference type="Pfam" id="PF00389">
    <property type="entry name" value="2-Hacid_dh"/>
    <property type="match status" value="1"/>
</dbReference>
<dbReference type="SUPFAM" id="SSF51735">
    <property type="entry name" value="NAD(P)-binding Rossmann-fold domains"/>
    <property type="match status" value="1"/>
</dbReference>
<dbReference type="Gene3D" id="3.40.50.720">
    <property type="entry name" value="NAD(P)-binding Rossmann-like Domain"/>
    <property type="match status" value="2"/>
</dbReference>
<evidence type="ECO:0000256" key="4">
    <source>
        <dbReference type="RuleBase" id="RU003719"/>
    </source>
</evidence>
<evidence type="ECO:0000256" key="3">
    <source>
        <dbReference type="ARBA" id="ARBA00023027"/>
    </source>
</evidence>
<feature type="domain" description="D-isomer specific 2-hydroxyacid dehydrogenase NAD-binding" evidence="6">
    <location>
        <begin position="107"/>
        <end position="287"/>
    </location>
</feature>
<protein>
    <submittedName>
        <fullName evidence="7">Glycerate dehydrogenase</fullName>
    </submittedName>
</protein>
<evidence type="ECO:0000256" key="2">
    <source>
        <dbReference type="ARBA" id="ARBA00023002"/>
    </source>
</evidence>
<organism evidence="7 8">
    <name type="scientific">Porphyromonas loveana</name>
    <dbReference type="NCBI Taxonomy" id="1884669"/>
    <lineage>
        <taxon>Bacteria</taxon>
        <taxon>Pseudomonadati</taxon>
        <taxon>Bacteroidota</taxon>
        <taxon>Bacteroidia</taxon>
        <taxon>Bacteroidales</taxon>
        <taxon>Porphyromonadaceae</taxon>
        <taxon>Porphyromonas</taxon>
    </lineage>
</organism>
<keyword evidence="3" id="KW-0520">NAD</keyword>
<dbReference type="EMBL" id="QEKY01000018">
    <property type="protein sequence ID" value="PVZ07793.1"/>
    <property type="molecule type" value="Genomic_DNA"/>
</dbReference>
<dbReference type="FunFam" id="3.40.50.720:FF:000203">
    <property type="entry name" value="D-3-phosphoglycerate dehydrogenase (SerA)"/>
    <property type="match status" value="1"/>
</dbReference>
<dbReference type="GO" id="GO:0016616">
    <property type="term" value="F:oxidoreductase activity, acting on the CH-OH group of donors, NAD or NADP as acceptor"/>
    <property type="evidence" value="ECO:0007669"/>
    <property type="project" value="InterPro"/>
</dbReference>
<dbReference type="InterPro" id="IPR036291">
    <property type="entry name" value="NAD(P)-bd_dom_sf"/>
</dbReference>
<dbReference type="OrthoDB" id="9777288at2"/>
<accession>A0A2U1F6I7</accession>
<dbReference type="Proteomes" id="UP000245462">
    <property type="component" value="Unassembled WGS sequence"/>
</dbReference>
<keyword evidence="8" id="KW-1185">Reference proteome</keyword>
<dbReference type="InterPro" id="IPR006139">
    <property type="entry name" value="D-isomer_2_OHA_DH_cat_dom"/>
</dbReference>
<dbReference type="CDD" id="cd12162">
    <property type="entry name" value="2-Hacid_dh_4"/>
    <property type="match status" value="1"/>
</dbReference>
<dbReference type="PANTHER" id="PTHR43761">
    <property type="entry name" value="D-ISOMER SPECIFIC 2-HYDROXYACID DEHYDROGENASE FAMILY PROTEIN (AFU_ORTHOLOGUE AFUA_1G13630)"/>
    <property type="match status" value="1"/>
</dbReference>
<dbReference type="PANTHER" id="PTHR43761:SF1">
    <property type="entry name" value="D-ISOMER SPECIFIC 2-HYDROXYACID DEHYDROGENASE CATALYTIC DOMAIN-CONTAINING PROTEIN-RELATED"/>
    <property type="match status" value="1"/>
</dbReference>
<dbReference type="SUPFAM" id="SSF52283">
    <property type="entry name" value="Formate/glycerate dehydrogenase catalytic domain-like"/>
    <property type="match status" value="1"/>
</dbReference>
<gene>
    <name evidence="7" type="ORF">C7382_1188</name>
</gene>
<dbReference type="InterPro" id="IPR029753">
    <property type="entry name" value="D-isomer_DH_CS"/>
</dbReference>
<evidence type="ECO:0000256" key="1">
    <source>
        <dbReference type="ARBA" id="ARBA00005854"/>
    </source>
</evidence>
<evidence type="ECO:0000313" key="8">
    <source>
        <dbReference type="Proteomes" id="UP000245462"/>
    </source>
</evidence>
<dbReference type="AlphaFoldDB" id="A0A2U1F6I7"/>
<evidence type="ECO:0000259" key="6">
    <source>
        <dbReference type="Pfam" id="PF02826"/>
    </source>
</evidence>
<dbReference type="RefSeq" id="WP_116679935.1">
    <property type="nucleotide sequence ID" value="NZ_JBGYUN010000127.1"/>
</dbReference>
<evidence type="ECO:0000313" key="7">
    <source>
        <dbReference type="EMBL" id="PVZ07793.1"/>
    </source>
</evidence>
<dbReference type="GO" id="GO:0051287">
    <property type="term" value="F:NAD binding"/>
    <property type="evidence" value="ECO:0007669"/>
    <property type="project" value="InterPro"/>
</dbReference>
<comment type="similarity">
    <text evidence="1 4">Belongs to the D-isomer specific 2-hydroxyacid dehydrogenase family.</text>
</comment>